<dbReference type="Proteomes" id="UP000764837">
    <property type="component" value="Unassembled WGS sequence"/>
</dbReference>
<gene>
    <name evidence="2" type="ORF">JOD64_002827</name>
</gene>
<dbReference type="Gene3D" id="3.40.50.300">
    <property type="entry name" value="P-loop containing nucleotide triphosphate hydrolases"/>
    <property type="match status" value="1"/>
</dbReference>
<keyword evidence="3" id="KW-1185">Reference proteome</keyword>
<dbReference type="Gene3D" id="1.10.10.10">
    <property type="entry name" value="Winged helix-like DNA-binding domain superfamily/Winged helix DNA-binding domain"/>
    <property type="match status" value="1"/>
</dbReference>
<dbReference type="InterPro" id="IPR027417">
    <property type="entry name" value="P-loop_NTPase"/>
</dbReference>
<dbReference type="Pfam" id="PF13176">
    <property type="entry name" value="TPR_7"/>
    <property type="match status" value="1"/>
</dbReference>
<dbReference type="Gene3D" id="1.25.40.10">
    <property type="entry name" value="Tetratricopeptide repeat domain"/>
    <property type="match status" value="3"/>
</dbReference>
<protein>
    <submittedName>
        <fullName evidence="2">Tetratricopeptide (TPR) repeat protein</fullName>
    </submittedName>
</protein>
<dbReference type="PANTHER" id="PTHR47691">
    <property type="entry name" value="REGULATOR-RELATED"/>
    <property type="match status" value="1"/>
</dbReference>
<evidence type="ECO:0000313" key="3">
    <source>
        <dbReference type="Proteomes" id="UP000764837"/>
    </source>
</evidence>
<evidence type="ECO:0000259" key="1">
    <source>
        <dbReference type="SMART" id="SM01043"/>
    </source>
</evidence>
<dbReference type="InterPro" id="IPR019734">
    <property type="entry name" value="TPR_rpt"/>
</dbReference>
<dbReference type="RefSeq" id="WP_204942653.1">
    <property type="nucleotide sequence ID" value="NZ_JAFBBP010000001.1"/>
</dbReference>
<dbReference type="Pfam" id="PF03704">
    <property type="entry name" value="BTAD"/>
    <property type="match status" value="1"/>
</dbReference>
<dbReference type="Pfam" id="PF13424">
    <property type="entry name" value="TPR_12"/>
    <property type="match status" value="2"/>
</dbReference>
<dbReference type="CDD" id="cd15831">
    <property type="entry name" value="BTAD"/>
    <property type="match status" value="1"/>
</dbReference>
<accession>A0ABS2LTY6</accession>
<comment type="caution">
    <text evidence="2">The sequence shown here is derived from an EMBL/GenBank/DDBJ whole genome shotgun (WGS) entry which is preliminary data.</text>
</comment>
<evidence type="ECO:0000313" key="2">
    <source>
        <dbReference type="EMBL" id="MBM7491605.1"/>
    </source>
</evidence>
<dbReference type="InterPro" id="IPR011990">
    <property type="entry name" value="TPR-like_helical_dom_sf"/>
</dbReference>
<name>A0ABS2LTY6_9ACTN</name>
<dbReference type="SUPFAM" id="SSF52540">
    <property type="entry name" value="P-loop containing nucleoside triphosphate hydrolases"/>
    <property type="match status" value="1"/>
</dbReference>
<dbReference type="Gene3D" id="1.10.8.430">
    <property type="entry name" value="Helical domain of apoptotic protease-activating factors"/>
    <property type="match status" value="1"/>
</dbReference>
<feature type="domain" description="Bacterial transcriptional activator" evidence="1">
    <location>
        <begin position="16"/>
        <end position="161"/>
    </location>
</feature>
<reference evidence="2 3" key="1">
    <citation type="submission" date="2021-01" db="EMBL/GenBank/DDBJ databases">
        <title>Sequencing the genomes of 1000 actinobacteria strains.</title>
        <authorList>
            <person name="Klenk H.-P."/>
        </authorList>
    </citation>
    <scope>NUCLEOTIDE SEQUENCE [LARGE SCALE GENOMIC DNA]</scope>
    <source>
        <strain evidence="2 3">DSM 100204</strain>
    </source>
</reference>
<dbReference type="InterPro" id="IPR005158">
    <property type="entry name" value="BTAD"/>
</dbReference>
<dbReference type="EMBL" id="JAFBBP010000001">
    <property type="protein sequence ID" value="MBM7491605.1"/>
    <property type="molecule type" value="Genomic_DNA"/>
</dbReference>
<dbReference type="InterPro" id="IPR036388">
    <property type="entry name" value="WH-like_DNA-bd_sf"/>
</dbReference>
<dbReference type="SMART" id="SM00028">
    <property type="entry name" value="TPR"/>
    <property type="match status" value="5"/>
</dbReference>
<dbReference type="Pfam" id="PF13374">
    <property type="entry name" value="TPR_10"/>
    <property type="match status" value="1"/>
</dbReference>
<dbReference type="PANTHER" id="PTHR47691:SF3">
    <property type="entry name" value="HTH-TYPE TRANSCRIPTIONAL REGULATOR RV0890C-RELATED"/>
    <property type="match status" value="1"/>
</dbReference>
<dbReference type="SUPFAM" id="SSF48452">
    <property type="entry name" value="TPR-like"/>
    <property type="match status" value="3"/>
</dbReference>
<organism evidence="2 3">
    <name type="scientific">Micromonospora luteifusca</name>
    <dbReference type="NCBI Taxonomy" id="709860"/>
    <lineage>
        <taxon>Bacteria</taxon>
        <taxon>Bacillati</taxon>
        <taxon>Actinomycetota</taxon>
        <taxon>Actinomycetes</taxon>
        <taxon>Micromonosporales</taxon>
        <taxon>Micromonosporaceae</taxon>
        <taxon>Micromonospora</taxon>
    </lineage>
</organism>
<dbReference type="InterPro" id="IPR042197">
    <property type="entry name" value="Apaf_helical"/>
</dbReference>
<dbReference type="PRINTS" id="PR00364">
    <property type="entry name" value="DISEASERSIST"/>
</dbReference>
<proteinExistence type="predicted"/>
<dbReference type="SMART" id="SM01043">
    <property type="entry name" value="BTAD"/>
    <property type="match status" value="1"/>
</dbReference>
<sequence length="951" mass="105030">MRQPNGYRLVLRPDLIDVFRFEMERRAGRDALADGDLDQAGKLLGRAVARWRGPMLAGLPLGPVLAARTVAAEEERLLATELLADVQLRSGRDDLAIPQLREVAARHPLREPAHLLLMRALHQRGDNAEALATYDEIRTRLLVDLGVGPGDHLQDLRRSIVAAASRRVPARPGASQRETGPARSTAMAADVAVDTASGRTSGVSPVDHLPRAVTDFVGREEVVSRLLAETRRVESRVPAVHIIDGMAGSGKTTLAVHLARRLSDRYPDAALFIDLCGHGEKNRVEPASALVTLLRQLGVPAEQVPVEVDDRVDLWRRELARRRSVIVLDNAASSEQIMPLLPAEPTAVVLVTSRRRLSHPDVAPSQTLPVMSSQESVELLSLSVGPDRVEAEPQAAAEVVRRCGHLPLAIRLAGARLAHRRGWRLADLAAQMAGGDPLLQHLGQEESTVVGAFAASYEPLPEVTKRVFRFVGLYPGDRFSSLAVAALTGLTVAEAHSALDDLVDRNLVEDLDSTRYGLHDLMREYSVDLCSRIDSQSDRRRGLSQLFGFTLEAALRVAETLEPGVIRSQVTQLPFGRPELVEAIGEPTADWLETERADLVRMVLSASESGFREYSWRLARAIWRFYYIRGYFEDIILTHRHALRAAEATGDVDAMALTNNYLASAYVRTGNNRGALDHLTRAVELSRNSPDVLNAARYRANLAAVYWWSGQLTEAVTLGFDCLRDYKVYGNVGVPMLLPNLGLALTGLGRYQEALRMHRQHLTWARTNSNDFHVLNALSHIGAVRVRMGDLPQAIRILRASLALRDRTGHRYAEAEVRNDLGIAYRGLGRLVEAEQEHEVARKLSISSGERHVEAAALNELGRTLLAQGRGGEAFERHQEALRLAARISHPYEQGRALAGLAEHFVPLDPAEARRYWERALAIFRRMGVPERLEAERRLAELGDRVADAGR</sequence>